<comment type="similarity">
    <text evidence="1">Belongs to the AAA ATPase family. RarA/MGS1/WRNIP1 subfamily.</text>
</comment>
<dbReference type="SMART" id="SM00382">
    <property type="entry name" value="AAA"/>
    <property type="match status" value="1"/>
</dbReference>
<dbReference type="Proteomes" id="UP001628156">
    <property type="component" value="Unassembled WGS sequence"/>
</dbReference>
<proteinExistence type="inferred from homology"/>
<gene>
    <name evidence="4" type="ORF">ENUP19_0340G0034</name>
</gene>
<dbReference type="InterPro" id="IPR021886">
    <property type="entry name" value="MgsA_C"/>
</dbReference>
<dbReference type="CDD" id="cd00009">
    <property type="entry name" value="AAA"/>
    <property type="match status" value="1"/>
</dbReference>
<evidence type="ECO:0000313" key="5">
    <source>
        <dbReference type="Proteomes" id="UP001628156"/>
    </source>
</evidence>
<dbReference type="Gene3D" id="1.20.272.10">
    <property type="match status" value="1"/>
</dbReference>
<dbReference type="EMBL" id="BAAFRS010000340">
    <property type="protein sequence ID" value="GAB1227453.1"/>
    <property type="molecule type" value="Genomic_DNA"/>
</dbReference>
<dbReference type="Gene3D" id="3.40.50.300">
    <property type="entry name" value="P-loop containing nucleotide triphosphate hydrolases"/>
    <property type="match status" value="1"/>
</dbReference>
<dbReference type="Gene3D" id="1.10.8.60">
    <property type="match status" value="1"/>
</dbReference>
<accession>A0ABQ0DX67</accession>
<feature type="region of interest" description="Disordered" evidence="2">
    <location>
        <begin position="1"/>
        <end position="36"/>
    </location>
</feature>
<organism evidence="4 5">
    <name type="scientific">Entamoeba nuttalli</name>
    <dbReference type="NCBI Taxonomy" id="412467"/>
    <lineage>
        <taxon>Eukaryota</taxon>
        <taxon>Amoebozoa</taxon>
        <taxon>Evosea</taxon>
        <taxon>Archamoebae</taxon>
        <taxon>Mastigamoebida</taxon>
        <taxon>Entamoebidae</taxon>
        <taxon>Entamoeba</taxon>
    </lineage>
</organism>
<dbReference type="InterPro" id="IPR027417">
    <property type="entry name" value="P-loop_NTPase"/>
</dbReference>
<evidence type="ECO:0000256" key="2">
    <source>
        <dbReference type="SAM" id="MobiDB-lite"/>
    </source>
</evidence>
<dbReference type="InterPro" id="IPR051314">
    <property type="entry name" value="AAA_ATPase_RarA/MGS1/WRNIP1"/>
</dbReference>
<evidence type="ECO:0000256" key="1">
    <source>
        <dbReference type="ARBA" id="ARBA00008959"/>
    </source>
</evidence>
<dbReference type="Gene3D" id="1.10.3710.10">
    <property type="entry name" value="DNA polymerase III clamp loader subunits, C-terminal domain"/>
    <property type="match status" value="1"/>
</dbReference>
<dbReference type="InterPro" id="IPR003593">
    <property type="entry name" value="AAA+_ATPase"/>
</dbReference>
<dbReference type="InterPro" id="IPR008921">
    <property type="entry name" value="DNA_pol3_clamp-load_cplx_C"/>
</dbReference>
<dbReference type="PANTHER" id="PTHR13779">
    <property type="entry name" value="WERNER HELICASE-INTERACTING PROTEIN 1 FAMILY MEMBER"/>
    <property type="match status" value="1"/>
</dbReference>
<protein>
    <recommendedName>
        <fullName evidence="3">AAA+ ATPase domain-containing protein</fullName>
    </recommendedName>
</protein>
<sequence>MFRNKPNSLDQFFLPKQKKEPTTTNGLEDQQEKSPQGIKQIYIPLAEKQRPKNLEDIIGQEDILAIGTPFNTMIKNDKIQSTILYGPPGCGKTTIAGIIKNNSRSTFISMSAATSKKEDFKKVLNDAKHRKRMGINTILFLDEIHSLNRLQQDTFLPAIESGTIILIGATTENPSFELNNALMSRCQLVTLKKLTDEDVVKIMRKAIDEEYCYSKIDIDNEGLHFIAAISDGDARSALNTLEKVFVHFNLMSEKVLKNEINEKGGIDIEVRELEEKVKKGEIKVLRINGKIVSIIDNKNEKQKTEEIEKEIIDKTDSVITISDEISDVVMVQPEPKDITQTEGDIFNENSDSHIKEIAKPNERLEIKKVEKKYILTYKLIENYLQRNIYQPKNQGEDHFKVLTAFQKSITHSDEEATIYWLQRLIEMGENPKYIVRRMIKISSEDIGLADVEALNIAVKTFQIVSSLGYPESDTALYECALYLARAPKSCAVFETMKYTEEIIKQTGSLPVPLHIRNAPTSLMEKMGYSVGYKYPPNYNEVLDQTYLPEKLINTKLVFYDRFVKPINKDDIIMKAEENDLSSVQVQRSYQFRNFDVDYCKDKKEITQIVNN</sequence>
<reference evidence="4 5" key="1">
    <citation type="journal article" date="2019" name="PLoS Negl. Trop. Dis.">
        <title>Whole genome sequencing of Entamoeba nuttalli reveals mammalian host-related molecular signatures and a novel octapeptide-repeat surface protein.</title>
        <authorList>
            <person name="Tanaka M."/>
            <person name="Makiuchi T."/>
            <person name="Komiyama T."/>
            <person name="Shiina T."/>
            <person name="Osaki K."/>
            <person name="Tachibana H."/>
        </authorList>
    </citation>
    <scope>NUCLEOTIDE SEQUENCE [LARGE SCALE GENOMIC DNA]</scope>
    <source>
        <strain evidence="4 5">P19-061405</strain>
    </source>
</reference>
<comment type="caution">
    <text evidence="4">The sequence shown here is derived from an EMBL/GenBank/DDBJ whole genome shotgun (WGS) entry which is preliminary data.</text>
</comment>
<dbReference type="Pfam" id="PF00004">
    <property type="entry name" value="AAA"/>
    <property type="match status" value="1"/>
</dbReference>
<dbReference type="SUPFAM" id="SSF52540">
    <property type="entry name" value="P-loop containing nucleoside triphosphate hydrolases"/>
    <property type="match status" value="1"/>
</dbReference>
<dbReference type="CDD" id="cd18139">
    <property type="entry name" value="HLD_clamp_RarA"/>
    <property type="match status" value="1"/>
</dbReference>
<dbReference type="Pfam" id="PF12002">
    <property type="entry name" value="MgsA_C"/>
    <property type="match status" value="1"/>
</dbReference>
<dbReference type="PANTHER" id="PTHR13779:SF7">
    <property type="entry name" value="ATPASE WRNIP1"/>
    <property type="match status" value="1"/>
</dbReference>
<feature type="compositionally biased region" description="Polar residues" evidence="2">
    <location>
        <begin position="1"/>
        <end position="10"/>
    </location>
</feature>
<dbReference type="InterPro" id="IPR003959">
    <property type="entry name" value="ATPase_AAA_core"/>
</dbReference>
<name>A0ABQ0DX67_9EUKA</name>
<dbReference type="SUPFAM" id="SSF48019">
    <property type="entry name" value="post-AAA+ oligomerization domain-like"/>
    <property type="match status" value="1"/>
</dbReference>
<keyword evidence="5" id="KW-1185">Reference proteome</keyword>
<evidence type="ECO:0000259" key="3">
    <source>
        <dbReference type="SMART" id="SM00382"/>
    </source>
</evidence>
<feature type="domain" description="AAA+ ATPase" evidence="3">
    <location>
        <begin position="78"/>
        <end position="194"/>
    </location>
</feature>
<evidence type="ECO:0000313" key="4">
    <source>
        <dbReference type="EMBL" id="GAB1227453.1"/>
    </source>
</evidence>